<evidence type="ECO:0000313" key="2">
    <source>
        <dbReference type="Proteomes" id="UP001500282"/>
    </source>
</evidence>
<gene>
    <name evidence="1" type="ORF">GCM10009579_82950</name>
</gene>
<reference evidence="2" key="1">
    <citation type="journal article" date="2019" name="Int. J. Syst. Evol. Microbiol.">
        <title>The Global Catalogue of Microorganisms (GCM) 10K type strain sequencing project: providing services to taxonomists for standard genome sequencing and annotation.</title>
        <authorList>
            <consortium name="The Broad Institute Genomics Platform"/>
            <consortium name="The Broad Institute Genome Sequencing Center for Infectious Disease"/>
            <person name="Wu L."/>
            <person name="Ma J."/>
        </authorList>
    </citation>
    <scope>NUCLEOTIDE SEQUENCE [LARGE SCALE GENOMIC DNA]</scope>
    <source>
        <strain evidence="2">JCM 11448</strain>
    </source>
</reference>
<sequence length="102" mass="11377">MITLDTMESGLAACAQQWASLLSSPVEVPADDATRFFGLFRALLLEPERDVAEAAEMFLAEGWNPDAVRERLHYLTELSSASDEPADRARRCHQVIARRMSP</sequence>
<dbReference type="Proteomes" id="UP001500282">
    <property type="component" value="Unassembled WGS sequence"/>
</dbReference>
<dbReference type="EMBL" id="BAAAIH010000084">
    <property type="protein sequence ID" value="GAA1301415.1"/>
    <property type="molecule type" value="Genomic_DNA"/>
</dbReference>
<protein>
    <submittedName>
        <fullName evidence="1">Uncharacterized protein</fullName>
    </submittedName>
</protein>
<name>A0ABP4I692_9ACTN</name>
<keyword evidence="2" id="KW-1185">Reference proteome</keyword>
<proteinExistence type="predicted"/>
<comment type="caution">
    <text evidence="1">The sequence shown here is derived from an EMBL/GenBank/DDBJ whole genome shotgun (WGS) entry which is preliminary data.</text>
</comment>
<evidence type="ECO:0000313" key="1">
    <source>
        <dbReference type="EMBL" id="GAA1301415.1"/>
    </source>
</evidence>
<organism evidence="1 2">
    <name type="scientific">Streptomyces javensis</name>
    <dbReference type="NCBI Taxonomy" id="114698"/>
    <lineage>
        <taxon>Bacteria</taxon>
        <taxon>Bacillati</taxon>
        <taxon>Actinomycetota</taxon>
        <taxon>Actinomycetes</taxon>
        <taxon>Kitasatosporales</taxon>
        <taxon>Streptomycetaceae</taxon>
        <taxon>Streptomyces</taxon>
        <taxon>Streptomyces violaceusniger group</taxon>
    </lineage>
</organism>
<accession>A0ABP4I692</accession>